<dbReference type="AlphaFoldDB" id="A0A087T5C2"/>
<organism evidence="3 4">
    <name type="scientific">Stegodyphus mimosarum</name>
    <name type="common">African social velvet spider</name>
    <dbReference type="NCBI Taxonomy" id="407821"/>
    <lineage>
        <taxon>Eukaryota</taxon>
        <taxon>Metazoa</taxon>
        <taxon>Ecdysozoa</taxon>
        <taxon>Arthropoda</taxon>
        <taxon>Chelicerata</taxon>
        <taxon>Arachnida</taxon>
        <taxon>Araneae</taxon>
        <taxon>Araneomorphae</taxon>
        <taxon>Entelegynae</taxon>
        <taxon>Eresoidea</taxon>
        <taxon>Eresidae</taxon>
        <taxon>Stegodyphus</taxon>
    </lineage>
</organism>
<dbReference type="Pfam" id="PF13843">
    <property type="entry name" value="DDE_Tnp_1_7"/>
    <property type="match status" value="1"/>
</dbReference>
<keyword evidence="1" id="KW-1133">Transmembrane helix</keyword>
<dbReference type="EMBL" id="KK113491">
    <property type="protein sequence ID" value="KFM60311.1"/>
    <property type="molecule type" value="Genomic_DNA"/>
</dbReference>
<gene>
    <name evidence="3" type="ORF">X975_16753</name>
</gene>
<dbReference type="OMA" id="QHAEIIC"/>
<proteinExistence type="predicted"/>
<evidence type="ECO:0000259" key="2">
    <source>
        <dbReference type="Pfam" id="PF13843"/>
    </source>
</evidence>
<evidence type="ECO:0000313" key="4">
    <source>
        <dbReference type="Proteomes" id="UP000054359"/>
    </source>
</evidence>
<feature type="non-terminal residue" evidence="3">
    <location>
        <position position="177"/>
    </location>
</feature>
<keyword evidence="1" id="KW-0812">Transmembrane</keyword>
<reference evidence="3 4" key="1">
    <citation type="submission" date="2013-11" db="EMBL/GenBank/DDBJ databases">
        <title>Genome sequencing of Stegodyphus mimosarum.</title>
        <authorList>
            <person name="Bechsgaard J."/>
        </authorList>
    </citation>
    <scope>NUCLEOTIDE SEQUENCE [LARGE SCALE GENOMIC DNA]</scope>
</reference>
<dbReference type="PANTHER" id="PTHR46599:SF6">
    <property type="entry name" value="DUAL SPECIFICITY PHOSPHATASE 26"/>
    <property type="match status" value="1"/>
</dbReference>
<dbReference type="OrthoDB" id="6435093at2759"/>
<dbReference type="Proteomes" id="UP000054359">
    <property type="component" value="Unassembled WGS sequence"/>
</dbReference>
<accession>A0A087T5C2</accession>
<keyword evidence="1" id="KW-0472">Membrane</keyword>
<feature type="transmembrane region" description="Helical" evidence="1">
    <location>
        <begin position="49"/>
        <end position="70"/>
    </location>
</feature>
<name>A0A087T5C2_STEMI</name>
<sequence>MHHDSSVVPSSGEKAKPEIIAFYNATKSAVDTVDQMCNSYSVSRITSSWPMVVFFSMLNVAAVNAQIIFLSNNVTDRLTRCGFLKNLARSLADDYLRVRSQCTSLPGSLKRSLQDLFPEKEESIGQGKVHCAKKKLVIKRQRCYVCRGSRSRLTRYRCRNCEKYLCLQHAEIICSDC</sequence>
<protein>
    <recommendedName>
        <fullName evidence="2">PiggyBac transposable element-derived protein domain-containing protein</fullName>
    </recommendedName>
</protein>
<evidence type="ECO:0000256" key="1">
    <source>
        <dbReference type="SAM" id="Phobius"/>
    </source>
</evidence>
<dbReference type="InterPro" id="IPR029526">
    <property type="entry name" value="PGBD"/>
</dbReference>
<evidence type="ECO:0000313" key="3">
    <source>
        <dbReference type="EMBL" id="KFM60311.1"/>
    </source>
</evidence>
<feature type="domain" description="PiggyBac transposable element-derived protein" evidence="2">
    <location>
        <begin position="11"/>
        <end position="65"/>
    </location>
</feature>
<dbReference type="STRING" id="407821.A0A087T5C2"/>
<keyword evidence="4" id="KW-1185">Reference proteome</keyword>
<dbReference type="PANTHER" id="PTHR46599">
    <property type="entry name" value="PIGGYBAC TRANSPOSABLE ELEMENT-DERIVED PROTEIN 4"/>
    <property type="match status" value="1"/>
</dbReference>